<dbReference type="Proteomes" id="UP000295444">
    <property type="component" value="Unassembled WGS sequence"/>
</dbReference>
<dbReference type="EMBL" id="SNXZ01000001">
    <property type="protein sequence ID" value="TDQ05488.1"/>
    <property type="molecule type" value="Genomic_DNA"/>
</dbReference>
<dbReference type="AlphaFoldDB" id="A0A4R6SMH3"/>
<sequence>MPEATDEPAEPAEPAGQQTLVDLLGPALDRSSALADQLAHLLIGPR</sequence>
<gene>
    <name evidence="1" type="ORF">EV186_1011459</name>
</gene>
<evidence type="ECO:0000313" key="1">
    <source>
        <dbReference type="EMBL" id="TDQ05488.1"/>
    </source>
</evidence>
<protein>
    <submittedName>
        <fullName evidence="1">Uncharacterized protein</fullName>
    </submittedName>
</protein>
<keyword evidence="2" id="KW-1185">Reference proteome</keyword>
<organism evidence="1 2">
    <name type="scientific">Labedaea rhizosphaerae</name>
    <dbReference type="NCBI Taxonomy" id="598644"/>
    <lineage>
        <taxon>Bacteria</taxon>
        <taxon>Bacillati</taxon>
        <taxon>Actinomycetota</taxon>
        <taxon>Actinomycetes</taxon>
        <taxon>Pseudonocardiales</taxon>
        <taxon>Pseudonocardiaceae</taxon>
        <taxon>Labedaea</taxon>
    </lineage>
</organism>
<comment type="caution">
    <text evidence="1">The sequence shown here is derived from an EMBL/GenBank/DDBJ whole genome shotgun (WGS) entry which is preliminary data.</text>
</comment>
<accession>A0A4R6SMH3</accession>
<reference evidence="1 2" key="1">
    <citation type="submission" date="2019-03" db="EMBL/GenBank/DDBJ databases">
        <title>Genomic Encyclopedia of Type Strains, Phase IV (KMG-IV): sequencing the most valuable type-strain genomes for metagenomic binning, comparative biology and taxonomic classification.</title>
        <authorList>
            <person name="Goeker M."/>
        </authorList>
    </citation>
    <scope>NUCLEOTIDE SEQUENCE [LARGE SCALE GENOMIC DNA]</scope>
    <source>
        <strain evidence="1 2">DSM 45361</strain>
    </source>
</reference>
<evidence type="ECO:0000313" key="2">
    <source>
        <dbReference type="Proteomes" id="UP000295444"/>
    </source>
</evidence>
<dbReference type="RefSeq" id="WP_166659047.1">
    <property type="nucleotide sequence ID" value="NZ_SNXZ01000001.1"/>
</dbReference>
<proteinExistence type="predicted"/>
<name>A0A4R6SMH3_LABRH</name>